<keyword evidence="9" id="KW-0325">Glycoprotein</keyword>
<dbReference type="EMBL" id="JAPDRL010000059">
    <property type="protein sequence ID" value="KAJ9661247.1"/>
    <property type="molecule type" value="Genomic_DNA"/>
</dbReference>
<keyword evidence="7 10" id="KW-1133">Transmembrane helix</keyword>
<keyword evidence="8 10" id="KW-0472">Membrane</keyword>
<evidence type="ECO:0000313" key="13">
    <source>
        <dbReference type="Proteomes" id="UP001172684"/>
    </source>
</evidence>
<feature type="compositionally biased region" description="Polar residues" evidence="11">
    <location>
        <begin position="724"/>
        <end position="740"/>
    </location>
</feature>
<gene>
    <name evidence="12" type="primary">PRM1</name>
    <name evidence="12" type="ORF">H2201_006606</name>
</gene>
<name>A0ABQ9NLE9_9PEZI</name>
<comment type="subcellular location">
    <subcellularLocation>
        <location evidence="2 10">Cell membrane</location>
        <topology evidence="2 10">Multi-pass membrane protein</topology>
    </subcellularLocation>
</comment>
<feature type="compositionally biased region" description="Basic and acidic residues" evidence="11">
    <location>
        <begin position="748"/>
        <end position="761"/>
    </location>
</feature>
<comment type="caution">
    <text evidence="12">The sequence shown here is derived from an EMBL/GenBank/DDBJ whole genome shotgun (WGS) entry which is preliminary data.</text>
</comment>
<protein>
    <recommendedName>
        <fullName evidence="10">Plasma membrane fusion protein PRM1</fullName>
    </recommendedName>
</protein>
<dbReference type="Proteomes" id="UP001172684">
    <property type="component" value="Unassembled WGS sequence"/>
</dbReference>
<organism evidence="12 13">
    <name type="scientific">Coniosporium apollinis</name>
    <dbReference type="NCBI Taxonomy" id="61459"/>
    <lineage>
        <taxon>Eukaryota</taxon>
        <taxon>Fungi</taxon>
        <taxon>Dikarya</taxon>
        <taxon>Ascomycota</taxon>
        <taxon>Pezizomycotina</taxon>
        <taxon>Dothideomycetes</taxon>
        <taxon>Dothideomycetes incertae sedis</taxon>
        <taxon>Coniosporium</taxon>
    </lineage>
</organism>
<keyword evidence="4 10" id="KW-1003">Cell membrane</keyword>
<accession>A0ABQ9NLE9</accession>
<evidence type="ECO:0000256" key="8">
    <source>
        <dbReference type="ARBA" id="ARBA00023136"/>
    </source>
</evidence>
<keyword evidence="5 10" id="KW-0812">Transmembrane</keyword>
<feature type="transmembrane region" description="Helical" evidence="10">
    <location>
        <begin position="328"/>
        <end position="346"/>
    </location>
</feature>
<evidence type="ECO:0000256" key="11">
    <source>
        <dbReference type="SAM" id="MobiDB-lite"/>
    </source>
</evidence>
<comment type="function">
    <text evidence="1 10">Involved in cell fusion during mating by stabilizing the plasma membrane fusion event.</text>
</comment>
<dbReference type="InterPro" id="IPR026777">
    <property type="entry name" value="PRM1"/>
</dbReference>
<feature type="transmembrane region" description="Helical" evidence="10">
    <location>
        <begin position="63"/>
        <end position="81"/>
    </location>
</feature>
<proteinExistence type="inferred from homology"/>
<feature type="transmembrane region" description="Helical" evidence="10">
    <location>
        <begin position="610"/>
        <end position="629"/>
    </location>
</feature>
<feature type="region of interest" description="Disordered" evidence="11">
    <location>
        <begin position="694"/>
        <end position="761"/>
    </location>
</feature>
<evidence type="ECO:0000256" key="6">
    <source>
        <dbReference type="ARBA" id="ARBA00022971"/>
    </source>
</evidence>
<feature type="transmembrane region" description="Helical" evidence="10">
    <location>
        <begin position="413"/>
        <end position="434"/>
    </location>
</feature>
<evidence type="ECO:0000256" key="4">
    <source>
        <dbReference type="ARBA" id="ARBA00022475"/>
    </source>
</evidence>
<evidence type="ECO:0000256" key="7">
    <source>
        <dbReference type="ARBA" id="ARBA00022989"/>
    </source>
</evidence>
<reference evidence="12" key="1">
    <citation type="submission" date="2022-10" db="EMBL/GenBank/DDBJ databases">
        <title>Culturing micro-colonial fungi from biological soil crusts in the Mojave desert and describing Neophaeococcomyces mojavensis, and introducing the new genera and species Taxawa tesnikishii.</title>
        <authorList>
            <person name="Kurbessoian T."/>
            <person name="Stajich J.E."/>
        </authorList>
    </citation>
    <scope>NUCLEOTIDE SEQUENCE</scope>
    <source>
        <strain evidence="12">TK_1</strain>
    </source>
</reference>
<evidence type="ECO:0000256" key="3">
    <source>
        <dbReference type="ARBA" id="ARBA00010780"/>
    </source>
</evidence>
<evidence type="ECO:0000256" key="2">
    <source>
        <dbReference type="ARBA" id="ARBA00004651"/>
    </source>
</evidence>
<evidence type="ECO:0000256" key="1">
    <source>
        <dbReference type="ARBA" id="ARBA00002512"/>
    </source>
</evidence>
<sequence>MSSAENQHHAFPAIPPSLSAGDHEMRNYYTAQDAPRPTLNQAPYLTPYLGLRARLSQIWINRWTILLFLVLVRTLIAVQSLDDNLDSARKQALSACTSVESMGSAMASMPHYMSQGVNEITASGVEKAVNGLMSMLDMAVQGVGEIVVFIIGMLTNTYLCLITLAVRGSLHVALELVEEVSNFLNKTLDGVGDDIADVAGSLQDKINSVLGLFTSFPGNKQDKPTVDFGKQIDVLRNLQLPSGLQDDLEKLNNSVPTFEEVKNFAEGVIRLPFNEIRKLINETMDTYEFDRSAFPVAQKEQLSFCSESNGINDFFDGLVDIEQVARKVFIGVVVTLAILVCIPMAWREIKRWRLMQQRAQLISKNAFDPMDVVYISSRPYSSTIGIKIANRFRSTRHQTLVRWAVAYATSTPALFVLSLGVAGLFACLCQYILLKSIEKEVPGLSNQVGAFAEKVVFALNNASTSWANGTNTAITNTNLEINDKVFGWVEASTTAVNDTLNAVVGNITTVLEKAFGGTPLEEPVKGIFKCLIELKVQGIQQGLTWVHENAHVNFPLMPADTFSIGAAASIANDSSTDSFLANPGTKAKDEITEAVQSLIRKLSNAIAEEALISTCIILIWFFILLIGIARSGALFYGHDKTRAEGGQAHTIDPATDDRQAQNHDFQLYRGDDTAPPYEYDTPLPVNRAAPYTITPRPFPVFGPQDATQPDSNDEKVGEVGARSVGTSVQRPTQMRASSYGNLGGTTPIDEKSANPFADQRR</sequence>
<dbReference type="PANTHER" id="PTHR31030">
    <property type="entry name" value="PLASMA MEMBRANE FUSION PROTEIN PRM1"/>
    <property type="match status" value="1"/>
</dbReference>
<comment type="similarity">
    <text evidence="3 10">Belongs to the PRM1 family.</text>
</comment>
<evidence type="ECO:0000256" key="9">
    <source>
        <dbReference type="ARBA" id="ARBA00023180"/>
    </source>
</evidence>
<keyword evidence="13" id="KW-1185">Reference proteome</keyword>
<evidence type="ECO:0000313" key="12">
    <source>
        <dbReference type="EMBL" id="KAJ9661247.1"/>
    </source>
</evidence>
<evidence type="ECO:0000256" key="5">
    <source>
        <dbReference type="ARBA" id="ARBA00022692"/>
    </source>
</evidence>
<evidence type="ECO:0000256" key="10">
    <source>
        <dbReference type="RuleBase" id="RU366035"/>
    </source>
</evidence>
<dbReference type="PANTHER" id="PTHR31030:SF1">
    <property type="entry name" value="PLASMA MEMBRANE FUSION PROTEIN PRM1"/>
    <property type="match status" value="1"/>
</dbReference>
<keyword evidence="6 10" id="KW-0184">Conjugation</keyword>
<feature type="transmembrane region" description="Helical" evidence="10">
    <location>
        <begin position="146"/>
        <end position="166"/>
    </location>
</feature>